<dbReference type="SUPFAM" id="SSF51101">
    <property type="entry name" value="Mannose-binding lectins"/>
    <property type="match status" value="1"/>
</dbReference>
<proteinExistence type="predicted"/>
<dbReference type="Proteomes" id="UP000268313">
    <property type="component" value="Unassembled WGS sequence"/>
</dbReference>
<dbReference type="OrthoDB" id="5525538at2"/>
<dbReference type="PROSITE" id="PS51257">
    <property type="entry name" value="PROKAR_LIPOPROTEIN"/>
    <property type="match status" value="1"/>
</dbReference>
<sequence>MKKMMRSASLAGVCLAVLSGCGGMETEVPEELELGQVEAGIAVTGFTAPLATHGGTGGNPVTLGCQPGYVAVGIFGREAALLDQIGLRCAYLNSNGSLGSAIVTGTAGGTGGYAFSLNCPSGQVVVGFHGRSAARVDGLGLYCSTPANWLTTNAPQSSTVAVGGSGGTAFADTLYQSYVVTAIETRAGSTVDQIRGIVALLNP</sequence>
<keyword evidence="1" id="KW-0732">Signal</keyword>
<protein>
    <submittedName>
        <fullName evidence="2">Uncharacterized protein</fullName>
    </submittedName>
</protein>
<evidence type="ECO:0000313" key="2">
    <source>
        <dbReference type="EMBL" id="RKH04118.1"/>
    </source>
</evidence>
<feature type="signal peptide" evidence="1">
    <location>
        <begin position="1"/>
        <end position="19"/>
    </location>
</feature>
<evidence type="ECO:0000313" key="3">
    <source>
        <dbReference type="Proteomes" id="UP000268313"/>
    </source>
</evidence>
<reference evidence="3" key="1">
    <citation type="submission" date="2018-09" db="EMBL/GenBank/DDBJ databases">
        <authorList>
            <person name="Livingstone P.G."/>
            <person name="Whitworth D.E."/>
        </authorList>
    </citation>
    <scope>NUCLEOTIDE SEQUENCE [LARGE SCALE GENOMIC DNA]</scope>
    <source>
        <strain evidence="3">CA043D</strain>
    </source>
</reference>
<keyword evidence="3" id="KW-1185">Reference proteome</keyword>
<name>A0A3A8K7F7_9BACT</name>
<dbReference type="AlphaFoldDB" id="A0A3A8K7F7"/>
<dbReference type="InterPro" id="IPR036404">
    <property type="entry name" value="Jacalin-like_lectin_dom_sf"/>
</dbReference>
<organism evidence="2 3">
    <name type="scientific">Corallococcus carmarthensis</name>
    <dbReference type="NCBI Taxonomy" id="2316728"/>
    <lineage>
        <taxon>Bacteria</taxon>
        <taxon>Pseudomonadati</taxon>
        <taxon>Myxococcota</taxon>
        <taxon>Myxococcia</taxon>
        <taxon>Myxococcales</taxon>
        <taxon>Cystobacterineae</taxon>
        <taxon>Myxococcaceae</taxon>
        <taxon>Corallococcus</taxon>
    </lineage>
</organism>
<dbReference type="Gene3D" id="2.100.10.30">
    <property type="entry name" value="Jacalin-like lectin domain"/>
    <property type="match status" value="1"/>
</dbReference>
<comment type="caution">
    <text evidence="2">The sequence shown here is derived from an EMBL/GenBank/DDBJ whole genome shotgun (WGS) entry which is preliminary data.</text>
</comment>
<gene>
    <name evidence="2" type="ORF">D7X32_11935</name>
</gene>
<feature type="chain" id="PRO_5017341906" evidence="1">
    <location>
        <begin position="20"/>
        <end position="203"/>
    </location>
</feature>
<accession>A0A3A8K7F7</accession>
<evidence type="ECO:0000256" key="1">
    <source>
        <dbReference type="SAM" id="SignalP"/>
    </source>
</evidence>
<dbReference type="EMBL" id="RAWE01000032">
    <property type="protein sequence ID" value="RKH04118.1"/>
    <property type="molecule type" value="Genomic_DNA"/>
</dbReference>
<dbReference type="RefSeq" id="WP_120602649.1">
    <property type="nucleotide sequence ID" value="NZ_RAWE01000032.1"/>
</dbReference>